<protein>
    <submittedName>
        <fullName evidence="3">Flagellar hook-length control protein FliK</fullName>
    </submittedName>
</protein>
<comment type="caution">
    <text evidence="3">The sequence shown here is derived from an EMBL/GenBank/DDBJ whole genome shotgun (WGS) entry which is preliminary data.</text>
</comment>
<evidence type="ECO:0000313" key="4">
    <source>
        <dbReference type="Proteomes" id="UP000664096"/>
    </source>
</evidence>
<accession>A0A939ECK2</accession>
<keyword evidence="3" id="KW-0969">Cilium</keyword>
<dbReference type="AlphaFoldDB" id="A0A939ECK2"/>
<name>A0A939ECK2_9HYPH</name>
<feature type="compositionally biased region" description="Low complexity" evidence="1">
    <location>
        <begin position="215"/>
        <end position="261"/>
    </location>
</feature>
<dbReference type="InterPro" id="IPR038610">
    <property type="entry name" value="FliK-like_C_sf"/>
</dbReference>
<dbReference type="EMBL" id="JAEKJZ010000001">
    <property type="protein sequence ID" value="MBN9670727.1"/>
    <property type="molecule type" value="Genomic_DNA"/>
</dbReference>
<proteinExistence type="predicted"/>
<feature type="region of interest" description="Disordered" evidence="1">
    <location>
        <begin position="214"/>
        <end position="291"/>
    </location>
</feature>
<keyword evidence="3" id="KW-0966">Cell projection</keyword>
<sequence>MAVNAVLAARADAQAQGSGTAQQGRPVMPYQGAGDAAASRKGAGEGEISKTGTSSLFAQFGVEPEKVADPLSDRSAGRSLLLDEAAGSLKVLRQETHFAPNMRLSPAQQVGDQVTTALSELTAGKTSLSEGISTKAEGPVLKTLDIQLTPHELGTVKVSLKIVGDTVEVSMVASNAQTAELLKQDKQMLDQMLRATGFKADTVTVQAADDRTAVQQTSQAGTSGSATSQNGAGQSAAGDGSAQNFNGSGSGQQNGRAGQNGPEEVFRNSDTTKGKGHEESTGVSLSDGIYL</sequence>
<reference evidence="3" key="1">
    <citation type="submission" date="2020-12" db="EMBL/GenBank/DDBJ databases">
        <title>Oil enriched cultivation method for isolating marine PHA-producing bacteria.</title>
        <authorList>
            <person name="Zheng W."/>
            <person name="Yu S."/>
            <person name="Huang Y."/>
        </authorList>
    </citation>
    <scope>NUCLEOTIDE SEQUENCE</scope>
    <source>
        <strain evidence="3">SY-2-12</strain>
    </source>
</reference>
<evidence type="ECO:0000256" key="1">
    <source>
        <dbReference type="SAM" id="MobiDB-lite"/>
    </source>
</evidence>
<gene>
    <name evidence="3" type="ORF">JF539_10295</name>
</gene>
<dbReference type="Pfam" id="PF02120">
    <property type="entry name" value="Flg_hook"/>
    <property type="match status" value="1"/>
</dbReference>
<evidence type="ECO:0000259" key="2">
    <source>
        <dbReference type="Pfam" id="PF02120"/>
    </source>
</evidence>
<evidence type="ECO:0000313" key="3">
    <source>
        <dbReference type="EMBL" id="MBN9670727.1"/>
    </source>
</evidence>
<feature type="compositionally biased region" description="Low complexity" evidence="1">
    <location>
        <begin position="1"/>
        <end position="24"/>
    </location>
</feature>
<keyword evidence="3" id="KW-0282">Flagellum</keyword>
<feature type="compositionally biased region" description="Basic and acidic residues" evidence="1">
    <location>
        <begin position="264"/>
        <end position="280"/>
    </location>
</feature>
<organism evidence="3 4">
    <name type="scientific">Roseibium aggregatum</name>
    <dbReference type="NCBI Taxonomy" id="187304"/>
    <lineage>
        <taxon>Bacteria</taxon>
        <taxon>Pseudomonadati</taxon>
        <taxon>Pseudomonadota</taxon>
        <taxon>Alphaproteobacteria</taxon>
        <taxon>Hyphomicrobiales</taxon>
        <taxon>Stappiaceae</taxon>
        <taxon>Roseibium</taxon>
    </lineage>
</organism>
<dbReference type="InterPro" id="IPR021136">
    <property type="entry name" value="Flagellar_hook_control-like_C"/>
</dbReference>
<feature type="region of interest" description="Disordered" evidence="1">
    <location>
        <begin position="1"/>
        <end position="50"/>
    </location>
</feature>
<dbReference type="CDD" id="cd17470">
    <property type="entry name" value="T3SS_Flik_C"/>
    <property type="match status" value="1"/>
</dbReference>
<dbReference type="Gene3D" id="3.30.750.140">
    <property type="match status" value="1"/>
</dbReference>
<dbReference type="Proteomes" id="UP000664096">
    <property type="component" value="Unassembled WGS sequence"/>
</dbReference>
<feature type="domain" description="Flagellar hook-length control protein-like C-terminal" evidence="2">
    <location>
        <begin position="137"/>
        <end position="211"/>
    </location>
</feature>
<dbReference type="RefSeq" id="WP_207140235.1">
    <property type="nucleotide sequence ID" value="NZ_JAEKJZ010000001.1"/>
</dbReference>